<reference evidence="6 7" key="1">
    <citation type="journal article" date="2009" name="J. Bacteriol.">
        <title>Complete genome sequence of the probiotic Lactobacillus rhamnosus ATCC 53103.</title>
        <authorList>
            <person name="Morita H."/>
            <person name="Toh H."/>
            <person name="Oshima K."/>
            <person name="Murakami M."/>
            <person name="Taylor T.D."/>
            <person name="Igimi S."/>
            <person name="Hattori M."/>
        </authorList>
    </citation>
    <scope>NUCLEOTIDE SEQUENCE [LARGE SCALE GENOMIC DNA]</scope>
    <source>
        <strain evidence="7">ATCC 53103 / LMG 18243 / GG [Tokyo]</strain>
    </source>
</reference>
<name>A0A830U0L6_LACRG</name>
<dbReference type="SUPFAM" id="SSF103473">
    <property type="entry name" value="MFS general substrate transporter"/>
    <property type="match status" value="1"/>
</dbReference>
<keyword evidence="2" id="KW-0813">Transport</keyword>
<evidence type="ECO:0000313" key="7">
    <source>
        <dbReference type="Proteomes" id="UP000002067"/>
    </source>
</evidence>
<evidence type="ECO:0000256" key="3">
    <source>
        <dbReference type="ARBA" id="ARBA00022692"/>
    </source>
</evidence>
<dbReference type="Proteomes" id="UP000002067">
    <property type="component" value="Chromosome"/>
</dbReference>
<keyword evidence="3" id="KW-0812">Transmembrane</keyword>
<evidence type="ECO:0000256" key="1">
    <source>
        <dbReference type="ARBA" id="ARBA00004651"/>
    </source>
</evidence>
<evidence type="ECO:0000313" key="6">
    <source>
        <dbReference type="EMBL" id="BAI40585.1"/>
    </source>
</evidence>
<dbReference type="Pfam" id="PF07690">
    <property type="entry name" value="MFS_1"/>
    <property type="match status" value="1"/>
</dbReference>
<protein>
    <submittedName>
        <fullName evidence="6">Transporter protein</fullName>
    </submittedName>
</protein>
<comment type="subcellular location">
    <subcellularLocation>
        <location evidence="1">Cell membrane</location>
        <topology evidence="1">Multi-pass membrane protein</topology>
    </subcellularLocation>
</comment>
<evidence type="ECO:0000256" key="4">
    <source>
        <dbReference type="ARBA" id="ARBA00022989"/>
    </source>
</evidence>
<dbReference type="PROSITE" id="PS50850">
    <property type="entry name" value="MFS"/>
    <property type="match status" value="1"/>
</dbReference>
<keyword evidence="4" id="KW-1133">Transmembrane helix</keyword>
<organism evidence="6 7">
    <name type="scientific">Lacticaseibacillus rhamnosus (strain ATCC 53103 / LMG 18243 / GG)</name>
    <name type="common">Lactobacillus rhamnosus</name>
    <dbReference type="NCBI Taxonomy" id="568703"/>
    <lineage>
        <taxon>Bacteria</taxon>
        <taxon>Bacillati</taxon>
        <taxon>Bacillota</taxon>
        <taxon>Bacilli</taxon>
        <taxon>Lactobacillales</taxon>
        <taxon>Lactobacillaceae</taxon>
        <taxon>Lacticaseibacillus</taxon>
    </lineage>
</organism>
<evidence type="ECO:0000256" key="2">
    <source>
        <dbReference type="ARBA" id="ARBA00022448"/>
    </source>
</evidence>
<dbReference type="GO" id="GO:0005886">
    <property type="term" value="C:plasma membrane"/>
    <property type="evidence" value="ECO:0007669"/>
    <property type="project" value="UniProtKB-SubCell"/>
</dbReference>
<dbReference type="KEGG" id="lrh:LGG_00058"/>
<dbReference type="GO" id="GO:0022857">
    <property type="term" value="F:transmembrane transporter activity"/>
    <property type="evidence" value="ECO:0007669"/>
    <property type="project" value="InterPro"/>
</dbReference>
<dbReference type="EMBL" id="AP011548">
    <property type="protein sequence ID" value="BAI40585.1"/>
    <property type="molecule type" value="Genomic_DNA"/>
</dbReference>
<dbReference type="Gene3D" id="1.20.1250.20">
    <property type="entry name" value="MFS general substrate transporter like domains"/>
    <property type="match status" value="2"/>
</dbReference>
<dbReference type="InterPro" id="IPR036259">
    <property type="entry name" value="MFS_trans_sf"/>
</dbReference>
<dbReference type="InterPro" id="IPR011701">
    <property type="entry name" value="MFS"/>
</dbReference>
<proteinExistence type="predicted"/>
<evidence type="ECO:0000256" key="5">
    <source>
        <dbReference type="ARBA" id="ARBA00023136"/>
    </source>
</evidence>
<keyword evidence="5" id="KW-0472">Membrane</keyword>
<sequence>MCQNSGSGIYAFVLSIYFLMHLLNFMGVKKMANDVKNDPKAVKTTVGVVTNARIQDSQQPKMPLGVATAMFLAPLCWYGPIGSTRSVLIPQLFSQIDSAHKVWAVGILATVASITGAIANLLFGAFSDVTRTRFGKRKPYIVLGTIAIALSLVAIANTTSITAIIFIWIIAAAAENAIAAAIYPQISDRVAPKWRGTVSTFYGVGFTIAQQGFALLAAQFLGNVKFGIYVMASMTVVLAIIHVLLINEKSNLDEPKIKLDKESLKKYFFFPTHDARDFYLALSGKFLMVVGSTIVTTFLLFIFTDYIGQSTKQAGGSISVFSTIMLVIGVFFALVGGPLADKMKRVKGPVVIATFALAVAALFPLFVKEAWAMFAYAVIAAFGNGLYNSVDGALNMDVLPSSDTAGKDLGLINLANTLGQMLGAMVASAIVEGFGYQAVFIFAVAMEIIGGFLIAAIKRVR</sequence>
<dbReference type="PANTHER" id="PTHR23528:SF1">
    <property type="entry name" value="MAJOR FACILITATOR SUPERFAMILY (MFS) PROFILE DOMAIN-CONTAINING PROTEIN"/>
    <property type="match status" value="1"/>
</dbReference>
<dbReference type="PANTHER" id="PTHR23528">
    <property type="match status" value="1"/>
</dbReference>
<dbReference type="KEGG" id="lrg:LRHM_0058"/>
<dbReference type="InterPro" id="IPR020846">
    <property type="entry name" value="MFS_dom"/>
</dbReference>
<gene>
    <name evidence="6" type="ordered locus">LRHM_0058</name>
</gene>
<dbReference type="AlphaFoldDB" id="A0A830U0L6"/>
<accession>A0A830U0L6</accession>